<dbReference type="Proteomes" id="UP000255423">
    <property type="component" value="Unassembled WGS sequence"/>
</dbReference>
<feature type="chain" id="PRO_5016814014" description="Por secretion system C-terminal sorting domain-containing protein" evidence="8">
    <location>
        <begin position="22"/>
        <end position="482"/>
    </location>
</feature>
<keyword evidence="6" id="KW-0119">Carbohydrate metabolism</keyword>
<evidence type="ECO:0000313" key="10">
    <source>
        <dbReference type="Proteomes" id="UP000255423"/>
    </source>
</evidence>
<evidence type="ECO:0000313" key="9">
    <source>
        <dbReference type="EMBL" id="SUQ25864.1"/>
    </source>
</evidence>
<dbReference type="PANTHER" id="PTHR38050:SF2">
    <property type="entry name" value="FERULOYL ESTERASE C-RELATED"/>
    <property type="match status" value="1"/>
</dbReference>
<dbReference type="InterPro" id="IPR043595">
    <property type="entry name" value="FaeB/C/D"/>
</dbReference>
<sequence length="482" mass="53732">MNHLSLKCAAMALAFAASAQAFTVTGKVSDESGKAIEKASVELLKNALKTTTDSKGEFKLFKEDSTIGIHAVARPMLGYVSVMNGVLSYSQSTNEPVRIQVFDAVGSRVLNETVYGTGTLDMQSIVKAQGSYFARVSVGSAKSNFRFTSNGNYGISFGEAVARGLKKEEAGDELRVIATDYDTLTVALSNLDTNVTLKLKKTVKQPEYAYGWGLKNDPVPTRGCGKDTKLDYKYRGDKPYIEFKWSKGSRTVRLDIPKSYDKNKPYKLIFGMQCMGGWAGGVQDEGYYGLKQFDKDESVIFVAPEGNGNQAPWAQDDYLLFDELLAYFEGNFCIDSSRVFSTGFSYGSMFSNGLSWNHQDVLRAVAVYETAERNIWLPQRKQMGIGWMGVLGLDDNLCTPEMGRNARDIILTLNSEGGKAKNERAEEAQRNAAHKCYDYTTVEERFPVRWCTQSGGHIWDHKDPGQRESWVPKTTWDFFNKF</sequence>
<dbReference type="AlphaFoldDB" id="A0A380S8L1"/>
<evidence type="ECO:0000256" key="6">
    <source>
        <dbReference type="ARBA" id="ARBA00023277"/>
    </source>
</evidence>
<dbReference type="GO" id="GO:0005576">
    <property type="term" value="C:extracellular region"/>
    <property type="evidence" value="ECO:0007669"/>
    <property type="project" value="UniProtKB-SubCell"/>
</dbReference>
<accession>A0A380S8L1</accession>
<evidence type="ECO:0000256" key="7">
    <source>
        <dbReference type="ARBA" id="ARBA00023326"/>
    </source>
</evidence>
<dbReference type="SUPFAM" id="SSF53474">
    <property type="entry name" value="alpha/beta-Hydrolases"/>
    <property type="match status" value="1"/>
</dbReference>
<proteinExistence type="predicted"/>
<feature type="signal peptide" evidence="8">
    <location>
        <begin position="1"/>
        <end position="21"/>
    </location>
</feature>
<dbReference type="EMBL" id="UHJL01000004">
    <property type="protein sequence ID" value="SUQ25864.1"/>
    <property type="molecule type" value="Genomic_DNA"/>
</dbReference>
<evidence type="ECO:0000256" key="5">
    <source>
        <dbReference type="ARBA" id="ARBA00022801"/>
    </source>
</evidence>
<gene>
    <name evidence="9" type="ORF">SAMN05661053_2659</name>
</gene>
<evidence type="ECO:0000256" key="8">
    <source>
        <dbReference type="SAM" id="SignalP"/>
    </source>
</evidence>
<evidence type="ECO:0000256" key="1">
    <source>
        <dbReference type="ARBA" id="ARBA00004613"/>
    </source>
</evidence>
<keyword evidence="2" id="KW-0964">Secreted</keyword>
<comment type="subcellular location">
    <subcellularLocation>
        <location evidence="1">Secreted</location>
    </subcellularLocation>
</comment>
<reference evidence="9 10" key="1">
    <citation type="submission" date="2017-08" db="EMBL/GenBank/DDBJ databases">
        <authorList>
            <person name="de Groot N.N."/>
        </authorList>
    </citation>
    <scope>NUCLEOTIDE SEQUENCE [LARGE SCALE GENOMIC DNA]</scope>
    <source>
        <strain evidence="9 10">HM2</strain>
    </source>
</reference>
<dbReference type="GO" id="GO:0030600">
    <property type="term" value="F:feruloyl esterase activity"/>
    <property type="evidence" value="ECO:0007669"/>
    <property type="project" value="InterPro"/>
</dbReference>
<dbReference type="Gene3D" id="2.60.40.1120">
    <property type="entry name" value="Carboxypeptidase-like, regulatory domain"/>
    <property type="match status" value="1"/>
</dbReference>
<evidence type="ECO:0008006" key="11">
    <source>
        <dbReference type="Google" id="ProtNLM"/>
    </source>
</evidence>
<keyword evidence="7" id="KW-0624">Polysaccharide degradation</keyword>
<dbReference type="GO" id="GO:0045493">
    <property type="term" value="P:xylan catabolic process"/>
    <property type="evidence" value="ECO:0007669"/>
    <property type="project" value="UniProtKB-KW"/>
</dbReference>
<evidence type="ECO:0000256" key="3">
    <source>
        <dbReference type="ARBA" id="ARBA00022651"/>
    </source>
</evidence>
<protein>
    <recommendedName>
        <fullName evidence="11">Por secretion system C-terminal sorting domain-containing protein</fullName>
    </recommendedName>
</protein>
<dbReference type="Gene3D" id="3.40.50.1820">
    <property type="entry name" value="alpha/beta hydrolase"/>
    <property type="match status" value="1"/>
</dbReference>
<dbReference type="InterPro" id="IPR008969">
    <property type="entry name" value="CarboxyPept-like_regulatory"/>
</dbReference>
<keyword evidence="4 8" id="KW-0732">Signal</keyword>
<keyword evidence="3" id="KW-0858">Xylan degradation</keyword>
<dbReference type="InterPro" id="IPR029058">
    <property type="entry name" value="AB_hydrolase_fold"/>
</dbReference>
<dbReference type="RefSeq" id="WP_109573509.1">
    <property type="nucleotide sequence ID" value="NZ_UHJL01000004.1"/>
</dbReference>
<organism evidence="9 10">
    <name type="scientific">Fibrobacter succinogenes</name>
    <name type="common">Bacteroides succinogenes</name>
    <dbReference type="NCBI Taxonomy" id="833"/>
    <lineage>
        <taxon>Bacteria</taxon>
        <taxon>Pseudomonadati</taxon>
        <taxon>Fibrobacterota</taxon>
        <taxon>Fibrobacteria</taxon>
        <taxon>Fibrobacterales</taxon>
        <taxon>Fibrobacteraceae</taxon>
        <taxon>Fibrobacter</taxon>
    </lineage>
</organism>
<keyword evidence="5" id="KW-0378">Hydrolase</keyword>
<dbReference type="SUPFAM" id="SSF49464">
    <property type="entry name" value="Carboxypeptidase regulatory domain-like"/>
    <property type="match status" value="1"/>
</dbReference>
<name>A0A380S8L1_FIBSU</name>
<dbReference type="PANTHER" id="PTHR38050">
    <property type="match status" value="1"/>
</dbReference>
<evidence type="ECO:0000256" key="4">
    <source>
        <dbReference type="ARBA" id="ARBA00022729"/>
    </source>
</evidence>
<evidence type="ECO:0000256" key="2">
    <source>
        <dbReference type="ARBA" id="ARBA00022525"/>
    </source>
</evidence>